<dbReference type="PANTHER" id="PTHR20903">
    <property type="entry name" value="PREFOLDIN SUBUNIT 1-RELATED"/>
    <property type="match status" value="1"/>
</dbReference>
<dbReference type="Ensembl" id="ENSCINT00000000844.3">
    <property type="protein sequence ID" value="ENSCINP00000000844.3"/>
    <property type="gene ID" value="ENSCING00000011827.2"/>
</dbReference>
<evidence type="ECO:0000256" key="2">
    <source>
        <dbReference type="ARBA" id="ARBA00011695"/>
    </source>
</evidence>
<feature type="coiled-coil region" evidence="6">
    <location>
        <begin position="77"/>
        <end position="111"/>
    </location>
</feature>
<proteinExistence type="inferred from homology"/>
<dbReference type="InterPro" id="IPR002777">
    <property type="entry name" value="PFD_beta-like"/>
</dbReference>
<dbReference type="GO" id="GO:0044183">
    <property type="term" value="F:protein folding chaperone"/>
    <property type="evidence" value="ECO:0000318"/>
    <property type="project" value="GO_Central"/>
</dbReference>
<dbReference type="InterPro" id="IPR009053">
    <property type="entry name" value="Prefoldin"/>
</dbReference>
<reference evidence="7" key="4">
    <citation type="submission" date="2025-09" db="UniProtKB">
        <authorList>
            <consortium name="Ensembl"/>
        </authorList>
    </citation>
    <scope>IDENTIFICATION</scope>
</reference>
<dbReference type="GeneTree" id="ENSGT00390000009786"/>
<dbReference type="SUPFAM" id="SSF46579">
    <property type="entry name" value="Prefoldin"/>
    <property type="match status" value="1"/>
</dbReference>
<dbReference type="PANTHER" id="PTHR20903:SF0">
    <property type="entry name" value="PREFOLDIN SUBUNIT 1"/>
    <property type="match status" value="1"/>
</dbReference>
<organism evidence="7 8">
    <name type="scientific">Ciona intestinalis</name>
    <name type="common">Transparent sea squirt</name>
    <name type="synonym">Ascidia intestinalis</name>
    <dbReference type="NCBI Taxonomy" id="7719"/>
    <lineage>
        <taxon>Eukaryota</taxon>
        <taxon>Metazoa</taxon>
        <taxon>Chordata</taxon>
        <taxon>Tunicata</taxon>
        <taxon>Ascidiacea</taxon>
        <taxon>Phlebobranchia</taxon>
        <taxon>Cionidae</taxon>
        <taxon>Ciona</taxon>
    </lineage>
</organism>
<evidence type="ECO:0000256" key="6">
    <source>
        <dbReference type="SAM" id="Coils"/>
    </source>
</evidence>
<keyword evidence="3" id="KW-0143">Chaperone</keyword>
<evidence type="ECO:0000313" key="7">
    <source>
        <dbReference type="Ensembl" id="ENSCINP00000000844.3"/>
    </source>
</evidence>
<dbReference type="Pfam" id="PF01920">
    <property type="entry name" value="Prefoldin_2"/>
    <property type="match status" value="1"/>
</dbReference>
<reference evidence="8" key="1">
    <citation type="journal article" date="2002" name="Science">
        <title>The draft genome of Ciona intestinalis: insights into chordate and vertebrate origins.</title>
        <authorList>
            <person name="Dehal P."/>
            <person name="Satou Y."/>
            <person name="Campbell R.K."/>
            <person name="Chapman J."/>
            <person name="Degnan B."/>
            <person name="De Tomaso A."/>
            <person name="Davidson B."/>
            <person name="Di Gregorio A."/>
            <person name="Gelpke M."/>
            <person name="Goodstein D.M."/>
            <person name="Harafuji N."/>
            <person name="Hastings K.E."/>
            <person name="Ho I."/>
            <person name="Hotta K."/>
            <person name="Huang W."/>
            <person name="Kawashima T."/>
            <person name="Lemaire P."/>
            <person name="Martinez D."/>
            <person name="Meinertzhagen I.A."/>
            <person name="Necula S."/>
            <person name="Nonaka M."/>
            <person name="Putnam N."/>
            <person name="Rash S."/>
            <person name="Saiga H."/>
            <person name="Satake M."/>
            <person name="Terry A."/>
            <person name="Yamada L."/>
            <person name="Wang H.G."/>
            <person name="Awazu S."/>
            <person name="Azumi K."/>
            <person name="Boore J."/>
            <person name="Branno M."/>
            <person name="Chin-Bow S."/>
            <person name="DeSantis R."/>
            <person name="Doyle S."/>
            <person name="Francino P."/>
            <person name="Keys D.N."/>
            <person name="Haga S."/>
            <person name="Hayashi H."/>
            <person name="Hino K."/>
            <person name="Imai K.S."/>
            <person name="Inaba K."/>
            <person name="Kano S."/>
            <person name="Kobayashi K."/>
            <person name="Kobayashi M."/>
            <person name="Lee B.I."/>
            <person name="Makabe K.W."/>
            <person name="Manohar C."/>
            <person name="Matassi G."/>
            <person name="Medina M."/>
            <person name="Mochizuki Y."/>
            <person name="Mount S."/>
            <person name="Morishita T."/>
            <person name="Miura S."/>
            <person name="Nakayama A."/>
            <person name="Nishizaka S."/>
            <person name="Nomoto H."/>
            <person name="Ohta F."/>
            <person name="Oishi K."/>
            <person name="Rigoutsos I."/>
            <person name="Sano M."/>
            <person name="Sasaki A."/>
            <person name="Sasakura Y."/>
            <person name="Shoguchi E."/>
            <person name="Shin-i T."/>
            <person name="Spagnuolo A."/>
            <person name="Stainier D."/>
            <person name="Suzuki M.M."/>
            <person name="Tassy O."/>
            <person name="Takatori N."/>
            <person name="Tokuoka M."/>
            <person name="Yagi K."/>
            <person name="Yoshizaki F."/>
            <person name="Wada S."/>
            <person name="Zhang C."/>
            <person name="Hyatt P.D."/>
            <person name="Larimer F."/>
            <person name="Detter C."/>
            <person name="Doggett N."/>
            <person name="Glavina T."/>
            <person name="Hawkins T."/>
            <person name="Richardson P."/>
            <person name="Lucas S."/>
            <person name="Kohara Y."/>
            <person name="Levine M."/>
            <person name="Satoh N."/>
            <person name="Rokhsar D.S."/>
        </authorList>
    </citation>
    <scope>NUCLEOTIDE SEQUENCE [LARGE SCALE GENOMIC DNA]</scope>
</reference>
<protein>
    <recommendedName>
        <fullName evidence="5">Prefoldin subunit 1</fullName>
    </recommendedName>
</protein>
<evidence type="ECO:0000313" key="8">
    <source>
        <dbReference type="Proteomes" id="UP000008144"/>
    </source>
</evidence>
<accession>F6YWD0</accession>
<evidence type="ECO:0000256" key="1">
    <source>
        <dbReference type="ARBA" id="ARBA00008045"/>
    </source>
</evidence>
<dbReference type="GO" id="GO:0005737">
    <property type="term" value="C:cytoplasm"/>
    <property type="evidence" value="ECO:0000318"/>
    <property type="project" value="GO_Central"/>
</dbReference>
<reference evidence="7" key="2">
    <citation type="journal article" date="2008" name="Genome Biol.">
        <title>Improved genome assembly and evidence-based global gene model set for the chordate Ciona intestinalis: new insight into intron and operon populations.</title>
        <authorList>
            <person name="Satou Y."/>
            <person name="Mineta K."/>
            <person name="Ogasawara M."/>
            <person name="Sasakura Y."/>
            <person name="Shoguchi E."/>
            <person name="Ueno K."/>
            <person name="Yamada L."/>
            <person name="Matsumoto J."/>
            <person name="Wasserscheid J."/>
            <person name="Dewar K."/>
            <person name="Wiley G.B."/>
            <person name="Macmil S.L."/>
            <person name="Roe B.A."/>
            <person name="Zeller R.W."/>
            <person name="Hastings K.E."/>
            <person name="Lemaire P."/>
            <person name="Lindquist E."/>
            <person name="Endo T."/>
            <person name="Hotta K."/>
            <person name="Inaba K."/>
        </authorList>
    </citation>
    <scope>NUCLEOTIDE SEQUENCE [LARGE SCALE GENOMIC DNA]</scope>
    <source>
        <strain evidence="7">wild type</strain>
    </source>
</reference>
<dbReference type="HOGENOM" id="CLU_122140_2_0_1"/>
<dbReference type="CDD" id="cd23164">
    <property type="entry name" value="Prefoldin_1"/>
    <property type="match status" value="1"/>
</dbReference>
<dbReference type="STRING" id="7719.ENSCINP00000000844"/>
<dbReference type="AlphaFoldDB" id="F6YWD0"/>
<dbReference type="FunCoup" id="F6YWD0">
    <property type="interactions" value="928"/>
</dbReference>
<dbReference type="Gene3D" id="1.10.287.370">
    <property type="match status" value="1"/>
</dbReference>
<evidence type="ECO:0000256" key="4">
    <source>
        <dbReference type="ARBA" id="ARBA00024667"/>
    </source>
</evidence>
<comment type="function">
    <text evidence="4">Binds specifically to cytosolic chaperonin (c-CPN) and transfers target proteins to it. Binds to nascent polypeptide chain and promotes folding in an environment in which there are many competing pathways for nonnative proteins.</text>
</comment>
<evidence type="ECO:0000256" key="3">
    <source>
        <dbReference type="ARBA" id="ARBA00023186"/>
    </source>
</evidence>
<dbReference type="InParanoid" id="F6YWD0"/>
<evidence type="ECO:0000256" key="5">
    <source>
        <dbReference type="ARBA" id="ARBA00039325"/>
    </source>
</evidence>
<dbReference type="Proteomes" id="UP000008144">
    <property type="component" value="Chromosome 7"/>
</dbReference>
<name>F6YWD0_CIOIN</name>
<dbReference type="OMA" id="REMIQQK"/>
<keyword evidence="6" id="KW-0175">Coiled coil</keyword>
<comment type="subunit">
    <text evidence="2">Heterohexamer of two PFD-alpha type and four PFD-beta type subunits.</text>
</comment>
<dbReference type="GO" id="GO:0006457">
    <property type="term" value="P:protein folding"/>
    <property type="evidence" value="ECO:0000318"/>
    <property type="project" value="GO_Central"/>
</dbReference>
<dbReference type="GO" id="GO:0051082">
    <property type="term" value="F:unfolded protein binding"/>
    <property type="evidence" value="ECO:0000318"/>
    <property type="project" value="GO_Central"/>
</dbReference>
<comment type="similarity">
    <text evidence="1">Belongs to the prefoldin subunit beta family.</text>
</comment>
<sequence length="121" mass="13984">AKMAVDMELRKAFSDLQMKMVDTQNQMRISDGQINAMMVEKKKTELAISEVSSVPEDAKMYESVGRMFVLEPKATVMKNLEAQHKLTDTKIKELEAKKLYLEKSVKSSEENLREMVLQRRK</sequence>
<keyword evidence="8" id="KW-1185">Reference proteome</keyword>
<reference evidence="7" key="3">
    <citation type="submission" date="2025-08" db="UniProtKB">
        <authorList>
            <consortium name="Ensembl"/>
        </authorList>
    </citation>
    <scope>IDENTIFICATION</scope>
</reference>
<dbReference type="GO" id="GO:0016272">
    <property type="term" value="C:prefoldin complex"/>
    <property type="evidence" value="ECO:0007669"/>
    <property type="project" value="InterPro"/>
</dbReference>
<dbReference type="EMBL" id="EAAA01002524">
    <property type="status" value="NOT_ANNOTATED_CDS"/>
    <property type="molecule type" value="Genomic_DNA"/>
</dbReference>